<reference evidence="2 3" key="1">
    <citation type="submission" date="2021-07" db="EMBL/GenBank/DDBJ databases">
        <authorList>
            <person name="So Y."/>
        </authorList>
    </citation>
    <scope>NUCLEOTIDE SEQUENCE [LARGE SCALE GENOMIC DNA]</scope>
    <source>
        <strain evidence="2 3">HJA6</strain>
    </source>
</reference>
<dbReference type="InterPro" id="IPR050483">
    <property type="entry name" value="CoA-transferase_III_domain"/>
</dbReference>
<dbReference type="InterPro" id="IPR023606">
    <property type="entry name" value="CoA-Trfase_III_dom_1_sf"/>
</dbReference>
<dbReference type="Proteomes" id="UP001196565">
    <property type="component" value="Unassembled WGS sequence"/>
</dbReference>
<sequence length="399" mass="42587">MAGPLSHLRVLDLGRIMAAPWATQVLADLGAEVIKIERPGAGDDTRGWGPPFLKDRDGNPTKDAGYFLSMNRGKRSVTLDITKPEGQAIARRLAQDSDIVIENFKVGALARYGLDAASLRALKPSLIYCSVTGFGQDGPRAEQAAYDFMIQAMCGLMSLTGEADGAPQKVGVPIIDLMTGMYAVTAILAAVARRAETGEGATIDLAMLDVGTAVLSNQAMNHLVGGRVPHRAGNRHPNIQPQDVFPAKDGEIVLAVGNDAQFAKLCHAIDRPEWAVDPRFIRNADRVRHNADLTPLLAERFRDFTRAELTGRLDAAGVPCGPINTVPDVFADPQVMHRDLLRRLPHPAGEVPMVRSPIRMEGTRDDAVPPLLGADTEAVLESIGIGAAERAALAAGGVI</sequence>
<proteinExistence type="predicted"/>
<accession>A0ABS7A7I9</accession>
<comment type="caution">
    <text evidence="2">The sequence shown here is derived from an EMBL/GenBank/DDBJ whole genome shotgun (WGS) entry which is preliminary data.</text>
</comment>
<dbReference type="PANTHER" id="PTHR48207:SF3">
    <property type="entry name" value="SUCCINATE--HYDROXYMETHYLGLUTARATE COA-TRANSFERASE"/>
    <property type="match status" value="1"/>
</dbReference>
<evidence type="ECO:0000256" key="1">
    <source>
        <dbReference type="ARBA" id="ARBA00022679"/>
    </source>
</evidence>
<dbReference type="Gene3D" id="3.40.50.10540">
    <property type="entry name" value="Crotonobetainyl-coa:carnitine coa-transferase, domain 1"/>
    <property type="match status" value="1"/>
</dbReference>
<protein>
    <submittedName>
        <fullName evidence="2">CoA transferase</fullName>
    </submittedName>
</protein>
<keyword evidence="3" id="KW-1185">Reference proteome</keyword>
<dbReference type="Pfam" id="PF02515">
    <property type="entry name" value="CoA_transf_3"/>
    <property type="match status" value="1"/>
</dbReference>
<dbReference type="InterPro" id="IPR003673">
    <property type="entry name" value="CoA-Trfase_fam_III"/>
</dbReference>
<organism evidence="2 3">
    <name type="scientific">Roseomonas alba</name>
    <dbReference type="NCBI Taxonomy" id="2846776"/>
    <lineage>
        <taxon>Bacteria</taxon>
        <taxon>Pseudomonadati</taxon>
        <taxon>Pseudomonadota</taxon>
        <taxon>Alphaproteobacteria</taxon>
        <taxon>Acetobacterales</taxon>
        <taxon>Roseomonadaceae</taxon>
        <taxon>Roseomonas</taxon>
    </lineage>
</organism>
<dbReference type="InterPro" id="IPR044855">
    <property type="entry name" value="CoA-Trfase_III_dom3_sf"/>
</dbReference>
<evidence type="ECO:0000313" key="3">
    <source>
        <dbReference type="Proteomes" id="UP001196565"/>
    </source>
</evidence>
<dbReference type="GO" id="GO:0016740">
    <property type="term" value="F:transferase activity"/>
    <property type="evidence" value="ECO:0007669"/>
    <property type="project" value="UniProtKB-KW"/>
</dbReference>
<dbReference type="PANTHER" id="PTHR48207">
    <property type="entry name" value="SUCCINATE--HYDROXYMETHYLGLUTARATE COA-TRANSFERASE"/>
    <property type="match status" value="1"/>
</dbReference>
<dbReference type="EMBL" id="JAHYBZ010000003">
    <property type="protein sequence ID" value="MBW6398268.1"/>
    <property type="molecule type" value="Genomic_DNA"/>
</dbReference>
<evidence type="ECO:0000313" key="2">
    <source>
        <dbReference type="EMBL" id="MBW6398268.1"/>
    </source>
</evidence>
<dbReference type="RefSeq" id="WP_219762876.1">
    <property type="nucleotide sequence ID" value="NZ_JAHYBZ010000003.1"/>
</dbReference>
<dbReference type="SUPFAM" id="SSF89796">
    <property type="entry name" value="CoA-transferase family III (CaiB/BaiF)"/>
    <property type="match status" value="1"/>
</dbReference>
<keyword evidence="1 2" id="KW-0808">Transferase</keyword>
<dbReference type="Gene3D" id="3.30.1540.10">
    <property type="entry name" value="formyl-coa transferase, domain 3"/>
    <property type="match status" value="1"/>
</dbReference>
<gene>
    <name evidence="2" type="ORF">KPL78_10445</name>
</gene>
<name>A0ABS7A7I9_9PROT</name>